<proteinExistence type="predicted"/>
<reference evidence="1" key="1">
    <citation type="submission" date="2019-08" db="EMBL/GenBank/DDBJ databases">
        <authorList>
            <person name="Kucharzyk K."/>
            <person name="Murdoch R.W."/>
            <person name="Higgins S."/>
            <person name="Loffler F."/>
        </authorList>
    </citation>
    <scope>NUCLEOTIDE SEQUENCE</scope>
</reference>
<organism evidence="1">
    <name type="scientific">bioreactor metagenome</name>
    <dbReference type="NCBI Taxonomy" id="1076179"/>
    <lineage>
        <taxon>unclassified sequences</taxon>
        <taxon>metagenomes</taxon>
        <taxon>ecological metagenomes</taxon>
    </lineage>
</organism>
<accession>A0A645FUQ7</accession>
<sequence>MHLTGKRADIHPLQGKLSFIYKCLDRSQTAVNTRQRIRVHVFRELFPAVVIRQLPGELNKADRGADGSA</sequence>
<name>A0A645FUQ7_9ZZZZ</name>
<dbReference type="AlphaFoldDB" id="A0A645FUQ7"/>
<gene>
    <name evidence="1" type="ORF">SDC9_165606</name>
</gene>
<evidence type="ECO:0000313" key="1">
    <source>
        <dbReference type="EMBL" id="MPN18247.1"/>
    </source>
</evidence>
<comment type="caution">
    <text evidence="1">The sequence shown here is derived from an EMBL/GenBank/DDBJ whole genome shotgun (WGS) entry which is preliminary data.</text>
</comment>
<protein>
    <submittedName>
        <fullName evidence="1">Uncharacterized protein</fullName>
    </submittedName>
</protein>
<dbReference type="EMBL" id="VSSQ01065533">
    <property type="protein sequence ID" value="MPN18247.1"/>
    <property type="molecule type" value="Genomic_DNA"/>
</dbReference>